<evidence type="ECO:0000313" key="7">
    <source>
        <dbReference type="Proteomes" id="UP000230233"/>
    </source>
</evidence>
<evidence type="ECO:0000259" key="5">
    <source>
        <dbReference type="PROSITE" id="PS51805"/>
    </source>
</evidence>
<dbReference type="PROSITE" id="PS51805">
    <property type="entry name" value="EPHD"/>
    <property type="match status" value="1"/>
</dbReference>
<feature type="domain" description="PHD-type" evidence="5">
    <location>
        <begin position="108"/>
        <end position="236"/>
    </location>
</feature>
<dbReference type="Gene3D" id="3.30.40.10">
    <property type="entry name" value="Zinc/RING finger domain, C3HC4 (zinc finger)"/>
    <property type="match status" value="1"/>
</dbReference>
<feature type="compositionally biased region" description="Basic and acidic residues" evidence="4">
    <location>
        <begin position="53"/>
        <end position="62"/>
    </location>
</feature>
<gene>
    <name evidence="6" type="primary">Cni-F01D4.5</name>
    <name evidence="6" type="synonym">Cnig_chr_IV.g15101</name>
    <name evidence="6" type="ORF">B9Z55_015101</name>
</gene>
<evidence type="ECO:0000256" key="3">
    <source>
        <dbReference type="ARBA" id="ARBA00022833"/>
    </source>
</evidence>
<keyword evidence="1" id="KW-0479">Metal-binding</keyword>
<dbReference type="GO" id="GO:0008270">
    <property type="term" value="F:zinc ion binding"/>
    <property type="evidence" value="ECO:0007669"/>
    <property type="project" value="UniProtKB-KW"/>
</dbReference>
<dbReference type="InterPro" id="IPR034732">
    <property type="entry name" value="EPHD"/>
</dbReference>
<dbReference type="EMBL" id="PDUG01000004">
    <property type="protein sequence ID" value="PIC35894.1"/>
    <property type="molecule type" value="Genomic_DNA"/>
</dbReference>
<keyword evidence="7" id="KW-1185">Reference proteome</keyword>
<keyword evidence="2" id="KW-0863">Zinc-finger</keyword>
<keyword evidence="3" id="KW-0862">Zinc</keyword>
<dbReference type="STRING" id="1611254.A0A2G5U8N6"/>
<feature type="region of interest" description="Disordered" evidence="4">
    <location>
        <begin position="1"/>
        <end position="62"/>
    </location>
</feature>
<protein>
    <recommendedName>
        <fullName evidence="5">PHD-type domain-containing protein</fullName>
    </recommendedName>
</protein>
<evidence type="ECO:0000256" key="2">
    <source>
        <dbReference type="ARBA" id="ARBA00022771"/>
    </source>
</evidence>
<accession>A0A2G5U8N6</accession>
<feature type="compositionally biased region" description="Basic residues" evidence="4">
    <location>
        <begin position="19"/>
        <end position="30"/>
    </location>
</feature>
<comment type="caution">
    <text evidence="6">The sequence shown here is derived from an EMBL/GenBank/DDBJ whole genome shotgun (WGS) entry which is preliminary data.</text>
</comment>
<sequence>MEIEEEEPTTSTSTPPKASMKKRRRQRKRKNQDDEEYQENKSVANQINQKFGGSKEKHKDETPMFEVRNGKATIKNSGNHRLTVSRTLDTHMNKMFQWEEEPEAIESSYNCALCHEQGLKRELFGPYYISLNPAKHWPNFLAKKPTTKKPSYKIELWFHGTCILWAPNVNLHGSQLTNLDHQMDIFWSQNCAICRKTGAAISVQNKKNMHVHYPCAKNKDEKKGDEEEEEEKRVLE</sequence>
<name>A0A2G5U8N6_9PELO</name>
<dbReference type="InterPro" id="IPR013083">
    <property type="entry name" value="Znf_RING/FYVE/PHD"/>
</dbReference>
<evidence type="ECO:0000256" key="4">
    <source>
        <dbReference type="SAM" id="MobiDB-lite"/>
    </source>
</evidence>
<feature type="compositionally biased region" description="Polar residues" evidence="4">
    <location>
        <begin position="40"/>
        <end position="51"/>
    </location>
</feature>
<evidence type="ECO:0000256" key="1">
    <source>
        <dbReference type="ARBA" id="ARBA00022723"/>
    </source>
</evidence>
<organism evidence="6 7">
    <name type="scientific">Caenorhabditis nigoni</name>
    <dbReference type="NCBI Taxonomy" id="1611254"/>
    <lineage>
        <taxon>Eukaryota</taxon>
        <taxon>Metazoa</taxon>
        <taxon>Ecdysozoa</taxon>
        <taxon>Nematoda</taxon>
        <taxon>Chromadorea</taxon>
        <taxon>Rhabditida</taxon>
        <taxon>Rhabditina</taxon>
        <taxon>Rhabditomorpha</taxon>
        <taxon>Rhabditoidea</taxon>
        <taxon>Rhabditidae</taxon>
        <taxon>Peloderinae</taxon>
        <taxon>Caenorhabditis</taxon>
    </lineage>
</organism>
<proteinExistence type="predicted"/>
<dbReference type="OrthoDB" id="10029243at2759"/>
<dbReference type="AlphaFoldDB" id="A0A2G5U8N6"/>
<evidence type="ECO:0000313" key="6">
    <source>
        <dbReference type="EMBL" id="PIC35894.1"/>
    </source>
</evidence>
<reference evidence="7" key="1">
    <citation type="submission" date="2017-10" db="EMBL/GenBank/DDBJ databases">
        <title>Rapid genome shrinkage in a self-fertile nematode reveals novel sperm competition proteins.</title>
        <authorList>
            <person name="Yin D."/>
            <person name="Schwarz E.M."/>
            <person name="Thomas C.G."/>
            <person name="Felde R.L."/>
            <person name="Korf I.F."/>
            <person name="Cutter A.D."/>
            <person name="Schartner C.M."/>
            <person name="Ralston E.J."/>
            <person name="Meyer B.J."/>
            <person name="Haag E.S."/>
        </authorList>
    </citation>
    <scope>NUCLEOTIDE SEQUENCE [LARGE SCALE GENOMIC DNA]</scope>
    <source>
        <strain evidence="7">JU1422</strain>
    </source>
</reference>
<dbReference type="Proteomes" id="UP000230233">
    <property type="component" value="Chromosome IV"/>
</dbReference>